<dbReference type="AlphaFoldDB" id="A0AAD5TML6"/>
<protein>
    <submittedName>
        <fullName evidence="3">Uncharacterized protein</fullName>
    </submittedName>
</protein>
<dbReference type="Proteomes" id="UP001212152">
    <property type="component" value="Unassembled WGS sequence"/>
</dbReference>
<organism evidence="3 4">
    <name type="scientific">Geranomyces variabilis</name>
    <dbReference type="NCBI Taxonomy" id="109894"/>
    <lineage>
        <taxon>Eukaryota</taxon>
        <taxon>Fungi</taxon>
        <taxon>Fungi incertae sedis</taxon>
        <taxon>Chytridiomycota</taxon>
        <taxon>Chytridiomycota incertae sedis</taxon>
        <taxon>Chytridiomycetes</taxon>
        <taxon>Spizellomycetales</taxon>
        <taxon>Powellomycetaceae</taxon>
        <taxon>Geranomyces</taxon>
    </lineage>
</organism>
<feature type="compositionally biased region" description="Basic and acidic residues" evidence="2">
    <location>
        <begin position="124"/>
        <end position="144"/>
    </location>
</feature>
<name>A0AAD5TML6_9FUNG</name>
<keyword evidence="4" id="KW-1185">Reference proteome</keyword>
<evidence type="ECO:0000256" key="2">
    <source>
        <dbReference type="SAM" id="MobiDB-lite"/>
    </source>
</evidence>
<evidence type="ECO:0000256" key="1">
    <source>
        <dbReference type="SAM" id="Coils"/>
    </source>
</evidence>
<keyword evidence="1" id="KW-0175">Coiled coil</keyword>
<proteinExistence type="predicted"/>
<comment type="caution">
    <text evidence="3">The sequence shown here is derived from an EMBL/GenBank/DDBJ whole genome shotgun (WGS) entry which is preliminary data.</text>
</comment>
<evidence type="ECO:0000313" key="4">
    <source>
        <dbReference type="Proteomes" id="UP001212152"/>
    </source>
</evidence>
<accession>A0AAD5TML6</accession>
<feature type="coiled-coil region" evidence="1">
    <location>
        <begin position="232"/>
        <end position="290"/>
    </location>
</feature>
<dbReference type="EMBL" id="JADGJQ010000041">
    <property type="protein sequence ID" value="KAJ3176389.1"/>
    <property type="molecule type" value="Genomic_DNA"/>
</dbReference>
<sequence length="293" mass="32878">MSNVRGPRLAIEEYVNNGSNNTSWKSFLDYVRRQDDLLGLHPDEKARKAALLNVLKWIMRFNADALRTNSETQRVIVDGVLTNSKKSEAPMKRTKITHFLSDSDEEASSNWMPSQPAPPPAVPDSDKQETVNDREFGDKPPKDCLPKLSKLKQRYDIPDFRARQLIVDTLALELQVSTTFFGALGARLLLKCVVPLGGDFGVPAAVVGRSTVGNALHLPIVVKEVVVTHVTRDTLSQNKEELQEQQQQIEEQMEENEELIEELIMARAALEETQQQLQQQQQDAQAVAIELSP</sequence>
<evidence type="ECO:0000313" key="3">
    <source>
        <dbReference type="EMBL" id="KAJ3176389.1"/>
    </source>
</evidence>
<gene>
    <name evidence="3" type="ORF">HDU87_005258</name>
</gene>
<reference evidence="3" key="1">
    <citation type="submission" date="2020-05" db="EMBL/GenBank/DDBJ databases">
        <title>Phylogenomic resolution of chytrid fungi.</title>
        <authorList>
            <person name="Stajich J.E."/>
            <person name="Amses K."/>
            <person name="Simmons R."/>
            <person name="Seto K."/>
            <person name="Myers J."/>
            <person name="Bonds A."/>
            <person name="Quandt C.A."/>
            <person name="Barry K."/>
            <person name="Liu P."/>
            <person name="Grigoriev I."/>
            <person name="Longcore J.E."/>
            <person name="James T.Y."/>
        </authorList>
    </citation>
    <scope>NUCLEOTIDE SEQUENCE</scope>
    <source>
        <strain evidence="3">JEL0379</strain>
    </source>
</reference>
<feature type="region of interest" description="Disordered" evidence="2">
    <location>
        <begin position="105"/>
        <end position="144"/>
    </location>
</feature>